<keyword evidence="1" id="KW-0812">Transmembrane</keyword>
<evidence type="ECO:0000256" key="1">
    <source>
        <dbReference type="SAM" id="Phobius"/>
    </source>
</evidence>
<proteinExistence type="predicted"/>
<evidence type="ECO:0008006" key="4">
    <source>
        <dbReference type="Google" id="ProtNLM"/>
    </source>
</evidence>
<protein>
    <recommendedName>
        <fullName evidence="4">MFS transporter</fullName>
    </recommendedName>
</protein>
<evidence type="ECO:0000313" key="3">
    <source>
        <dbReference type="Proteomes" id="UP001596270"/>
    </source>
</evidence>
<keyword evidence="1" id="KW-0472">Membrane</keyword>
<dbReference type="Proteomes" id="UP001596270">
    <property type="component" value="Unassembled WGS sequence"/>
</dbReference>
<keyword evidence="3" id="KW-1185">Reference proteome</keyword>
<feature type="transmembrane region" description="Helical" evidence="1">
    <location>
        <begin position="73"/>
        <end position="93"/>
    </location>
</feature>
<comment type="caution">
    <text evidence="2">The sequence shown here is derived from an EMBL/GenBank/DDBJ whole genome shotgun (WGS) entry which is preliminary data.</text>
</comment>
<dbReference type="RefSeq" id="WP_371434570.1">
    <property type="nucleotide sequence ID" value="NZ_JBHSRS010000005.1"/>
</dbReference>
<reference evidence="3" key="1">
    <citation type="journal article" date="2019" name="Int. J. Syst. Evol. Microbiol.">
        <title>The Global Catalogue of Microorganisms (GCM) 10K type strain sequencing project: providing services to taxonomists for standard genome sequencing and annotation.</title>
        <authorList>
            <consortium name="The Broad Institute Genomics Platform"/>
            <consortium name="The Broad Institute Genome Sequencing Center for Infectious Disease"/>
            <person name="Wu L."/>
            <person name="Ma J."/>
        </authorList>
    </citation>
    <scope>NUCLEOTIDE SEQUENCE [LARGE SCALE GENOMIC DNA]</scope>
    <source>
        <strain evidence="3">CCUG 39402</strain>
    </source>
</reference>
<evidence type="ECO:0000313" key="2">
    <source>
        <dbReference type="EMBL" id="MFC6280235.1"/>
    </source>
</evidence>
<name>A0ABW1TTS7_9BURK</name>
<accession>A0ABW1TTS7</accession>
<gene>
    <name evidence="2" type="ORF">ACFQND_03190</name>
</gene>
<keyword evidence="1" id="KW-1133">Transmembrane helix</keyword>
<feature type="transmembrane region" description="Helical" evidence="1">
    <location>
        <begin position="48"/>
        <end position="66"/>
    </location>
</feature>
<dbReference type="EMBL" id="JBHSRS010000005">
    <property type="protein sequence ID" value="MFC6280235.1"/>
    <property type="molecule type" value="Genomic_DNA"/>
</dbReference>
<sequence length="108" mass="11396">MLDYLFYFFAGAFLANSIPHITNGISGRAFPTPFATPRGQGESSASLNVLWGAFNFGVGYALLFFAGSFSFSALTHVAVAGLGALLMALFLAWRFGPLYGGNRSGSGK</sequence>
<organism evidence="2 3">
    <name type="scientific">Polaromonas aquatica</name>
    <dbReference type="NCBI Taxonomy" id="332657"/>
    <lineage>
        <taxon>Bacteria</taxon>
        <taxon>Pseudomonadati</taxon>
        <taxon>Pseudomonadota</taxon>
        <taxon>Betaproteobacteria</taxon>
        <taxon>Burkholderiales</taxon>
        <taxon>Comamonadaceae</taxon>
        <taxon>Polaromonas</taxon>
    </lineage>
</organism>